<organism evidence="2 3">
    <name type="scientific">Diplocarpon coronariae</name>
    <dbReference type="NCBI Taxonomy" id="2795749"/>
    <lineage>
        <taxon>Eukaryota</taxon>
        <taxon>Fungi</taxon>
        <taxon>Dikarya</taxon>
        <taxon>Ascomycota</taxon>
        <taxon>Pezizomycotina</taxon>
        <taxon>Leotiomycetes</taxon>
        <taxon>Helotiales</taxon>
        <taxon>Drepanopezizaceae</taxon>
        <taxon>Diplocarpon</taxon>
    </lineage>
</organism>
<sequence length="109" mass="11404">MLPGGIVQECVETAASRPARIPSPAQLTSPPSHLISATVEDRMAPERRRAHAGTRPRSWIPLPPTRLLISPCADVPASPSISPPPPMPICSPSHPALTAPREGRSGAVA</sequence>
<reference evidence="2 3" key="1">
    <citation type="submission" date="2017-04" db="EMBL/GenBank/DDBJ databases">
        <title>Draft genome sequence of Marssonina coronaria NL1: causal agent of apple blotch.</title>
        <authorList>
            <person name="Cheng Q."/>
        </authorList>
    </citation>
    <scope>NUCLEOTIDE SEQUENCE [LARGE SCALE GENOMIC DNA]</scope>
    <source>
        <strain evidence="2 3">NL1</strain>
    </source>
</reference>
<feature type="region of interest" description="Disordered" evidence="1">
    <location>
        <begin position="76"/>
        <end position="109"/>
    </location>
</feature>
<protein>
    <submittedName>
        <fullName evidence="2">Uncharacterized protein</fullName>
    </submittedName>
</protein>
<comment type="caution">
    <text evidence="2">The sequence shown here is derived from an EMBL/GenBank/DDBJ whole genome shotgun (WGS) entry which is preliminary data.</text>
</comment>
<evidence type="ECO:0000256" key="1">
    <source>
        <dbReference type="SAM" id="MobiDB-lite"/>
    </source>
</evidence>
<evidence type="ECO:0000313" key="3">
    <source>
        <dbReference type="Proteomes" id="UP000242519"/>
    </source>
</evidence>
<dbReference type="Proteomes" id="UP000242519">
    <property type="component" value="Unassembled WGS sequence"/>
</dbReference>
<gene>
    <name evidence="2" type="ORF">B2J93_5170</name>
</gene>
<proteinExistence type="predicted"/>
<name>A0A218ZF24_9HELO</name>
<accession>A0A218ZF24</accession>
<dbReference type="InParanoid" id="A0A218ZF24"/>
<keyword evidence="3" id="KW-1185">Reference proteome</keyword>
<dbReference type="AlphaFoldDB" id="A0A218ZF24"/>
<dbReference type="EMBL" id="MZNU01000038">
    <property type="protein sequence ID" value="OWP06691.1"/>
    <property type="molecule type" value="Genomic_DNA"/>
</dbReference>
<evidence type="ECO:0000313" key="2">
    <source>
        <dbReference type="EMBL" id="OWP06691.1"/>
    </source>
</evidence>